<keyword evidence="4" id="KW-0902">Two-component regulatory system</keyword>
<dbReference type="Gene3D" id="1.10.10.60">
    <property type="entry name" value="Homeodomain-like"/>
    <property type="match status" value="2"/>
</dbReference>
<feature type="domain" description="Response regulatory" evidence="10">
    <location>
        <begin position="3"/>
        <end position="120"/>
    </location>
</feature>
<proteinExistence type="predicted"/>
<evidence type="ECO:0000256" key="4">
    <source>
        <dbReference type="ARBA" id="ARBA00023012"/>
    </source>
</evidence>
<dbReference type="SMART" id="SM00342">
    <property type="entry name" value="HTH_ARAC"/>
    <property type="match status" value="1"/>
</dbReference>
<dbReference type="InterPro" id="IPR018060">
    <property type="entry name" value="HTH_AraC"/>
</dbReference>
<name>A0A5S5CBC0_9BACL</name>
<dbReference type="InterPro" id="IPR041522">
    <property type="entry name" value="CdaR_GGDEF"/>
</dbReference>
<dbReference type="Gene3D" id="3.40.50.2300">
    <property type="match status" value="1"/>
</dbReference>
<keyword evidence="7" id="KW-0804">Transcription</keyword>
<dbReference type="Proteomes" id="UP000323257">
    <property type="component" value="Unassembled WGS sequence"/>
</dbReference>
<keyword evidence="2" id="KW-0963">Cytoplasm</keyword>
<evidence type="ECO:0000313" key="12">
    <source>
        <dbReference type="Proteomes" id="UP000323257"/>
    </source>
</evidence>
<keyword evidence="6" id="KW-0238">DNA-binding</keyword>
<evidence type="ECO:0000259" key="9">
    <source>
        <dbReference type="PROSITE" id="PS01124"/>
    </source>
</evidence>
<dbReference type="InterPro" id="IPR051552">
    <property type="entry name" value="HptR"/>
</dbReference>
<reference evidence="11 12" key="1">
    <citation type="submission" date="2019-07" db="EMBL/GenBank/DDBJ databases">
        <title>Genomic Encyclopedia of Type Strains, Phase III (KMG-III): the genomes of soil and plant-associated and newly described type strains.</title>
        <authorList>
            <person name="Whitman W."/>
        </authorList>
    </citation>
    <scope>NUCLEOTIDE SEQUENCE [LARGE SCALE GENOMIC DNA]</scope>
    <source>
        <strain evidence="11 12">BL24</strain>
    </source>
</reference>
<dbReference type="PROSITE" id="PS50110">
    <property type="entry name" value="RESPONSE_REGULATORY"/>
    <property type="match status" value="1"/>
</dbReference>
<comment type="caution">
    <text evidence="11">The sequence shown here is derived from an EMBL/GenBank/DDBJ whole genome shotgun (WGS) entry which is preliminary data.</text>
</comment>
<dbReference type="EMBL" id="VNHS01000003">
    <property type="protein sequence ID" value="TYP76459.1"/>
    <property type="molecule type" value="Genomic_DNA"/>
</dbReference>
<dbReference type="Pfam" id="PF00072">
    <property type="entry name" value="Response_reg"/>
    <property type="match status" value="1"/>
</dbReference>
<dbReference type="GO" id="GO:0003700">
    <property type="term" value="F:DNA-binding transcription factor activity"/>
    <property type="evidence" value="ECO:0007669"/>
    <property type="project" value="InterPro"/>
</dbReference>
<organism evidence="11 12">
    <name type="scientific">Paenibacillus methanolicus</name>
    <dbReference type="NCBI Taxonomy" id="582686"/>
    <lineage>
        <taxon>Bacteria</taxon>
        <taxon>Bacillati</taxon>
        <taxon>Bacillota</taxon>
        <taxon>Bacilli</taxon>
        <taxon>Bacillales</taxon>
        <taxon>Paenibacillaceae</taxon>
        <taxon>Paenibacillus</taxon>
    </lineage>
</organism>
<dbReference type="AlphaFoldDB" id="A0A5S5CBC0"/>
<dbReference type="SUPFAM" id="SSF52172">
    <property type="entry name" value="CheY-like"/>
    <property type="match status" value="1"/>
</dbReference>
<accession>A0A5S5CBC0</accession>
<dbReference type="RefSeq" id="WP_187434120.1">
    <property type="nucleotide sequence ID" value="NZ_VNHS01000003.1"/>
</dbReference>
<dbReference type="PANTHER" id="PTHR42713:SF3">
    <property type="entry name" value="TRANSCRIPTIONAL REGULATORY PROTEIN HPTR"/>
    <property type="match status" value="1"/>
</dbReference>
<dbReference type="PROSITE" id="PS01124">
    <property type="entry name" value="HTH_ARAC_FAMILY_2"/>
    <property type="match status" value="1"/>
</dbReference>
<dbReference type="InterPro" id="IPR001789">
    <property type="entry name" value="Sig_transdc_resp-reg_receiver"/>
</dbReference>
<keyword evidence="5" id="KW-0805">Transcription regulation</keyword>
<feature type="domain" description="HTH araC/xylS-type" evidence="9">
    <location>
        <begin position="433"/>
        <end position="535"/>
    </location>
</feature>
<dbReference type="SMART" id="SM00448">
    <property type="entry name" value="REC"/>
    <property type="match status" value="1"/>
</dbReference>
<evidence type="ECO:0000313" key="11">
    <source>
        <dbReference type="EMBL" id="TYP76459.1"/>
    </source>
</evidence>
<keyword evidence="3 8" id="KW-0597">Phosphoprotein</keyword>
<dbReference type="InterPro" id="IPR009057">
    <property type="entry name" value="Homeodomain-like_sf"/>
</dbReference>
<comment type="subcellular location">
    <subcellularLocation>
        <location evidence="1">Cytoplasm</location>
    </subcellularLocation>
</comment>
<evidence type="ECO:0000256" key="2">
    <source>
        <dbReference type="ARBA" id="ARBA00022490"/>
    </source>
</evidence>
<dbReference type="SUPFAM" id="SSF46689">
    <property type="entry name" value="Homeodomain-like"/>
    <property type="match status" value="1"/>
</dbReference>
<dbReference type="InterPro" id="IPR011006">
    <property type="entry name" value="CheY-like_superfamily"/>
</dbReference>
<dbReference type="GO" id="GO:0043565">
    <property type="term" value="F:sequence-specific DNA binding"/>
    <property type="evidence" value="ECO:0007669"/>
    <property type="project" value="InterPro"/>
</dbReference>
<evidence type="ECO:0000256" key="8">
    <source>
        <dbReference type="PROSITE-ProRule" id="PRU00169"/>
    </source>
</evidence>
<dbReference type="CDD" id="cd17536">
    <property type="entry name" value="REC_YesN-like"/>
    <property type="match status" value="1"/>
</dbReference>
<dbReference type="PANTHER" id="PTHR42713">
    <property type="entry name" value="HISTIDINE KINASE-RELATED"/>
    <property type="match status" value="1"/>
</dbReference>
<evidence type="ECO:0000259" key="10">
    <source>
        <dbReference type="PROSITE" id="PS50110"/>
    </source>
</evidence>
<evidence type="ECO:0000256" key="6">
    <source>
        <dbReference type="ARBA" id="ARBA00023125"/>
    </source>
</evidence>
<keyword evidence="12" id="KW-1185">Reference proteome</keyword>
<sequence>MYNVLLVDDERIILEGIASVVEWDKHGTRLAGKAVNGKDAVRLIEAQPPDIVITDIRMPELGGIELIQWAKERYPRMHFIVLSGHEEFASAQTAMKLGVRHYLLKPCSEDEIAGVLDEAVEELRERERQESFKASTMEQLARVLPQIKEQFLKECLMNKTYSKRDWDYYGGLLGLDIDDRSVRLLLFEIEGSCEFEHLFALHNIAEELVRESGRHVLLNTTIGERLVLLVEEGELAEWLALLERVKRIYGQYFRLDLTIAVSHPGLITQLRMLYRETQACLSHRFYLGEGSIITSEDIHHPAEGLPMELEVDTEAFAIAVRSGNTERAREFVRETIARLKASKLDVGLVKSCVLELYLVLLREKGRAKPSWSAGADGSGQARARPMRGLETFLLREDAFDTLDQTEDYLLQAAVEAAERNYEANVQTQSKVIAQVVRYVEDHLDDESLTLSKLAHDIFYLNVDYLGKLFRKETGEKFSLYMIRVRMEEAMRLIARAESVKILDIAAKVGFRGNPQYFSQVFKKHTGSTPSEYKKQLSNMSEN</sequence>
<evidence type="ECO:0000256" key="5">
    <source>
        <dbReference type="ARBA" id="ARBA00023015"/>
    </source>
</evidence>
<evidence type="ECO:0000256" key="3">
    <source>
        <dbReference type="ARBA" id="ARBA00022553"/>
    </source>
</evidence>
<protein>
    <submittedName>
        <fullName evidence="11">Two-component system response regulator YesN</fullName>
    </submittedName>
</protein>
<feature type="modified residue" description="4-aspartylphosphate" evidence="8">
    <location>
        <position position="55"/>
    </location>
</feature>
<evidence type="ECO:0000256" key="1">
    <source>
        <dbReference type="ARBA" id="ARBA00004496"/>
    </source>
</evidence>
<dbReference type="GO" id="GO:0005737">
    <property type="term" value="C:cytoplasm"/>
    <property type="evidence" value="ECO:0007669"/>
    <property type="project" value="UniProtKB-SubCell"/>
</dbReference>
<dbReference type="GO" id="GO:0000160">
    <property type="term" value="P:phosphorelay signal transduction system"/>
    <property type="evidence" value="ECO:0007669"/>
    <property type="project" value="UniProtKB-KW"/>
</dbReference>
<evidence type="ECO:0000256" key="7">
    <source>
        <dbReference type="ARBA" id="ARBA00023163"/>
    </source>
</evidence>
<dbReference type="Pfam" id="PF12833">
    <property type="entry name" value="HTH_18"/>
    <property type="match status" value="1"/>
</dbReference>
<gene>
    <name evidence="11" type="ORF">BCM02_103120</name>
</gene>
<dbReference type="Pfam" id="PF17853">
    <property type="entry name" value="GGDEF_2"/>
    <property type="match status" value="1"/>
</dbReference>